<feature type="region of interest" description="Disordered" evidence="1">
    <location>
        <begin position="103"/>
        <end position="129"/>
    </location>
</feature>
<sequence>MSQMIMLCINGMNVVIRGMKFFLESGLKEAKQVASGGKPSNAGISLQRPADKGKEKALEMTTETQNVAEDSEATQLDFPLTWRLGVAQGENFVIFRYFEPETPAQDAPEQVEDVQGPNQGQGDGPWPAQ</sequence>
<dbReference type="OrthoDB" id="10389868at2759"/>
<evidence type="ECO:0000313" key="3">
    <source>
        <dbReference type="Proteomes" id="UP000237000"/>
    </source>
</evidence>
<organism evidence="2 3">
    <name type="scientific">Trema orientale</name>
    <name type="common">Charcoal tree</name>
    <name type="synonym">Celtis orientalis</name>
    <dbReference type="NCBI Taxonomy" id="63057"/>
    <lineage>
        <taxon>Eukaryota</taxon>
        <taxon>Viridiplantae</taxon>
        <taxon>Streptophyta</taxon>
        <taxon>Embryophyta</taxon>
        <taxon>Tracheophyta</taxon>
        <taxon>Spermatophyta</taxon>
        <taxon>Magnoliopsida</taxon>
        <taxon>eudicotyledons</taxon>
        <taxon>Gunneridae</taxon>
        <taxon>Pentapetalae</taxon>
        <taxon>rosids</taxon>
        <taxon>fabids</taxon>
        <taxon>Rosales</taxon>
        <taxon>Cannabaceae</taxon>
        <taxon>Trema</taxon>
    </lineage>
</organism>
<dbReference type="AlphaFoldDB" id="A0A2P5EMB5"/>
<dbReference type="InParanoid" id="A0A2P5EMB5"/>
<evidence type="ECO:0000313" key="2">
    <source>
        <dbReference type="EMBL" id="PON86683.1"/>
    </source>
</evidence>
<proteinExistence type="predicted"/>
<name>A0A2P5EMB5_TREOI</name>
<dbReference type="Proteomes" id="UP000237000">
    <property type="component" value="Unassembled WGS sequence"/>
</dbReference>
<keyword evidence="3" id="KW-1185">Reference proteome</keyword>
<reference evidence="3" key="1">
    <citation type="submission" date="2016-06" db="EMBL/GenBank/DDBJ databases">
        <title>Parallel loss of symbiosis genes in relatives of nitrogen-fixing non-legume Parasponia.</title>
        <authorList>
            <person name="Van Velzen R."/>
            <person name="Holmer R."/>
            <person name="Bu F."/>
            <person name="Rutten L."/>
            <person name="Van Zeijl A."/>
            <person name="Liu W."/>
            <person name="Santuari L."/>
            <person name="Cao Q."/>
            <person name="Sharma T."/>
            <person name="Shen D."/>
            <person name="Roswanjaya Y."/>
            <person name="Wardhani T."/>
            <person name="Kalhor M.S."/>
            <person name="Jansen J."/>
            <person name="Van den Hoogen J."/>
            <person name="Gungor B."/>
            <person name="Hartog M."/>
            <person name="Hontelez J."/>
            <person name="Verver J."/>
            <person name="Yang W.-C."/>
            <person name="Schijlen E."/>
            <person name="Repin R."/>
            <person name="Schilthuizen M."/>
            <person name="Schranz E."/>
            <person name="Heidstra R."/>
            <person name="Miyata K."/>
            <person name="Fedorova E."/>
            <person name="Kohlen W."/>
            <person name="Bisseling T."/>
            <person name="Smit S."/>
            <person name="Geurts R."/>
        </authorList>
    </citation>
    <scope>NUCLEOTIDE SEQUENCE [LARGE SCALE GENOMIC DNA]</scope>
    <source>
        <strain evidence="3">cv. RG33-2</strain>
    </source>
</reference>
<dbReference type="EMBL" id="JXTC01000128">
    <property type="protein sequence ID" value="PON86683.1"/>
    <property type="molecule type" value="Genomic_DNA"/>
</dbReference>
<comment type="caution">
    <text evidence="2">The sequence shown here is derived from an EMBL/GenBank/DDBJ whole genome shotgun (WGS) entry which is preliminary data.</text>
</comment>
<gene>
    <name evidence="2" type="ORF">TorRG33x02_175150</name>
</gene>
<protein>
    <submittedName>
        <fullName evidence="2">Uncharacterized protein</fullName>
    </submittedName>
</protein>
<evidence type="ECO:0000256" key="1">
    <source>
        <dbReference type="SAM" id="MobiDB-lite"/>
    </source>
</evidence>
<accession>A0A2P5EMB5</accession>
<feature type="region of interest" description="Disordered" evidence="1">
    <location>
        <begin position="33"/>
        <end position="57"/>
    </location>
</feature>